<protein>
    <recommendedName>
        <fullName evidence="2">SAM domain-containing protein</fullName>
    </recommendedName>
</protein>
<evidence type="ECO:0000259" key="2">
    <source>
        <dbReference type="Pfam" id="PF07647"/>
    </source>
</evidence>
<dbReference type="PANTHER" id="PTHR33915">
    <property type="entry name" value="OSJNBA0033G05.11 PROTEIN"/>
    <property type="match status" value="1"/>
</dbReference>
<dbReference type="Gene3D" id="1.10.150.50">
    <property type="entry name" value="Transcription Factor, Ets-1"/>
    <property type="match status" value="1"/>
</dbReference>
<gene>
    <name evidence="3" type="ORF">QYE76_028217</name>
</gene>
<keyword evidence="4" id="KW-1185">Reference proteome</keyword>
<proteinExistence type="predicted"/>
<comment type="caution">
    <text evidence="3">The sequence shown here is derived from an EMBL/GenBank/DDBJ whole genome shotgun (WGS) entry which is preliminary data.</text>
</comment>
<evidence type="ECO:0000313" key="4">
    <source>
        <dbReference type="Proteomes" id="UP001231189"/>
    </source>
</evidence>
<feature type="domain" description="SAM" evidence="2">
    <location>
        <begin position="5"/>
        <end position="58"/>
    </location>
</feature>
<accession>A0AAD8QNU8</accession>
<dbReference type="InterPro" id="IPR001660">
    <property type="entry name" value="SAM"/>
</dbReference>
<feature type="compositionally biased region" description="Acidic residues" evidence="1">
    <location>
        <begin position="198"/>
        <end position="220"/>
    </location>
</feature>
<feature type="region of interest" description="Disordered" evidence="1">
    <location>
        <begin position="195"/>
        <end position="232"/>
    </location>
</feature>
<feature type="region of interest" description="Disordered" evidence="1">
    <location>
        <begin position="122"/>
        <end position="141"/>
    </location>
</feature>
<dbReference type="CDD" id="cd09487">
    <property type="entry name" value="SAM_superfamily"/>
    <property type="match status" value="1"/>
</dbReference>
<dbReference type="EMBL" id="JAUUTY010000007">
    <property type="protein sequence ID" value="KAK1604544.1"/>
    <property type="molecule type" value="Genomic_DNA"/>
</dbReference>
<organism evidence="3 4">
    <name type="scientific">Lolium multiflorum</name>
    <name type="common">Italian ryegrass</name>
    <name type="synonym">Lolium perenne subsp. multiflorum</name>
    <dbReference type="NCBI Taxonomy" id="4521"/>
    <lineage>
        <taxon>Eukaryota</taxon>
        <taxon>Viridiplantae</taxon>
        <taxon>Streptophyta</taxon>
        <taxon>Embryophyta</taxon>
        <taxon>Tracheophyta</taxon>
        <taxon>Spermatophyta</taxon>
        <taxon>Magnoliopsida</taxon>
        <taxon>Liliopsida</taxon>
        <taxon>Poales</taxon>
        <taxon>Poaceae</taxon>
        <taxon>BOP clade</taxon>
        <taxon>Pooideae</taxon>
        <taxon>Poodae</taxon>
        <taxon>Poeae</taxon>
        <taxon>Poeae Chloroplast Group 2 (Poeae type)</taxon>
        <taxon>Loliodinae</taxon>
        <taxon>Loliinae</taxon>
        <taxon>Lolium</taxon>
    </lineage>
</organism>
<dbReference type="PANTHER" id="PTHR33915:SF16">
    <property type="entry name" value="OS06G0179100 PROTEIN"/>
    <property type="match status" value="1"/>
</dbReference>
<evidence type="ECO:0000313" key="3">
    <source>
        <dbReference type="EMBL" id="KAK1604544.1"/>
    </source>
</evidence>
<dbReference type="AlphaFoldDB" id="A0AAD8QNU8"/>
<dbReference type="Pfam" id="PF07647">
    <property type="entry name" value="SAM_2"/>
    <property type="match status" value="1"/>
</dbReference>
<reference evidence="3" key="1">
    <citation type="submission" date="2023-07" db="EMBL/GenBank/DDBJ databases">
        <title>A chromosome-level genome assembly of Lolium multiflorum.</title>
        <authorList>
            <person name="Chen Y."/>
            <person name="Copetti D."/>
            <person name="Kolliker R."/>
            <person name="Studer B."/>
        </authorList>
    </citation>
    <scope>NUCLEOTIDE SEQUENCE</scope>
    <source>
        <strain evidence="3">02402/16</strain>
        <tissue evidence="3">Leaf</tissue>
    </source>
</reference>
<name>A0AAD8QNU8_LOLMU</name>
<evidence type="ECO:0000256" key="1">
    <source>
        <dbReference type="SAM" id="MobiDB-lite"/>
    </source>
</evidence>
<dbReference type="SUPFAM" id="SSF47769">
    <property type="entry name" value="SAM/Pointed domain"/>
    <property type="match status" value="1"/>
</dbReference>
<sequence>MDWYEWLSRAELGDGLAAEYAALFESNELDAADVRHLDHAFLASMGVAVAKHRLQILKLARKDSSASAAITVLPWRATRMLAVAAQRSARSVAGCLRSATARRDRRAAVAPRPLALCQQRLSGGGSGAAPGPARWKGAPAVADSRSTATKLAAFLAQFRSKPMLMLTKSSGKGTRNGAVTPTTRSATAGCFASTETCSDYDADDDDDDETDDGGGEDPETPWESMFQNLNPT</sequence>
<dbReference type="InterPro" id="IPR013761">
    <property type="entry name" value="SAM/pointed_sf"/>
</dbReference>
<dbReference type="Proteomes" id="UP001231189">
    <property type="component" value="Unassembled WGS sequence"/>
</dbReference>